<proteinExistence type="predicted"/>
<dbReference type="PANTHER" id="PTHR22916:SF3">
    <property type="entry name" value="UDP-GLCNAC:BETAGAL BETA-1,3-N-ACETYLGLUCOSAMINYLTRANSFERASE-LIKE PROTEIN 1"/>
    <property type="match status" value="1"/>
</dbReference>
<dbReference type="Proteomes" id="UP000198889">
    <property type="component" value="Unassembled WGS sequence"/>
</dbReference>
<keyword evidence="2" id="KW-0808">Transferase</keyword>
<reference evidence="3" key="1">
    <citation type="submission" date="2016-10" db="EMBL/GenBank/DDBJ databases">
        <authorList>
            <person name="Varghese N."/>
            <person name="Submissions S."/>
        </authorList>
    </citation>
    <scope>NUCLEOTIDE SEQUENCE [LARGE SCALE GENOMIC DNA]</scope>
    <source>
        <strain evidence="3">CGMCC 1.1761</strain>
    </source>
</reference>
<dbReference type="AlphaFoldDB" id="A0A1G4PG20"/>
<feature type="domain" description="Glycosyltransferase 2-like" evidence="1">
    <location>
        <begin position="6"/>
        <end position="135"/>
    </location>
</feature>
<dbReference type="GO" id="GO:0016758">
    <property type="term" value="F:hexosyltransferase activity"/>
    <property type="evidence" value="ECO:0007669"/>
    <property type="project" value="UniProtKB-ARBA"/>
</dbReference>
<evidence type="ECO:0000259" key="1">
    <source>
        <dbReference type="Pfam" id="PF00535"/>
    </source>
</evidence>
<keyword evidence="3" id="KW-1185">Reference proteome</keyword>
<sequence>MTPRISIVMATYNGATFLEEQLCSLERQSLAPFELVISDDDSSDGTDEILARFASRAAFPVRISKNRPGLGFRDNFLRAAERASGDWIAFCDQDDVWRADKLARCAEHMAQPEVTQIAHQARLIGQDGAFLGLFDQGIVSSGLRPPLFYDVWGTFWGFSLVVRRTVLGVAPADRRFVDYIDPRFPIAHDRWAFFLAQTLGHTVELAEPLVDYRQHAANLFGAGRGRPPAPAETRQAVIAKHAGYIAATRRMVEIVQGLPRSAEAAFPAFNRQRAEAVYRHALRQVEARGRIYDGPAMASAARCLRALISGHYRNAQNDTTRWRSFAKDMALSLRP</sequence>
<gene>
    <name evidence="2" type="ORF">SAMN05660859_0538</name>
</gene>
<dbReference type="InterPro" id="IPR029044">
    <property type="entry name" value="Nucleotide-diphossugar_trans"/>
</dbReference>
<dbReference type="Gene3D" id="3.90.550.10">
    <property type="entry name" value="Spore Coat Polysaccharide Biosynthesis Protein SpsA, Chain A"/>
    <property type="match status" value="1"/>
</dbReference>
<dbReference type="InterPro" id="IPR001173">
    <property type="entry name" value="Glyco_trans_2-like"/>
</dbReference>
<accession>A0A1G4PG20</accession>
<dbReference type="EMBL" id="FMTP01000001">
    <property type="protein sequence ID" value="SCW31234.1"/>
    <property type="molecule type" value="Genomic_DNA"/>
</dbReference>
<dbReference type="PANTHER" id="PTHR22916">
    <property type="entry name" value="GLYCOSYLTRANSFERASE"/>
    <property type="match status" value="1"/>
</dbReference>
<evidence type="ECO:0000313" key="2">
    <source>
        <dbReference type="EMBL" id="SCW31234.1"/>
    </source>
</evidence>
<evidence type="ECO:0000313" key="3">
    <source>
        <dbReference type="Proteomes" id="UP000198889"/>
    </source>
</evidence>
<dbReference type="Pfam" id="PF00535">
    <property type="entry name" value="Glycos_transf_2"/>
    <property type="match status" value="1"/>
</dbReference>
<name>A0A1G4PG20_9HYPH</name>
<dbReference type="SUPFAM" id="SSF53448">
    <property type="entry name" value="Nucleotide-diphospho-sugar transferases"/>
    <property type="match status" value="1"/>
</dbReference>
<dbReference type="STRING" id="177413.SAMN05660859_0538"/>
<protein>
    <submittedName>
        <fullName evidence="2">Glycosyl transferase family 2</fullName>
    </submittedName>
</protein>
<organism evidence="2 3">
    <name type="scientific">Ancylobacter rudongensis</name>
    <dbReference type="NCBI Taxonomy" id="177413"/>
    <lineage>
        <taxon>Bacteria</taxon>
        <taxon>Pseudomonadati</taxon>
        <taxon>Pseudomonadota</taxon>
        <taxon>Alphaproteobacteria</taxon>
        <taxon>Hyphomicrobiales</taxon>
        <taxon>Xanthobacteraceae</taxon>
        <taxon>Ancylobacter</taxon>
    </lineage>
</organism>
<dbReference type="RefSeq" id="WP_091435896.1">
    <property type="nucleotide sequence ID" value="NZ_FMTP01000001.1"/>
</dbReference>